<dbReference type="Proteomes" id="UP000324222">
    <property type="component" value="Unassembled WGS sequence"/>
</dbReference>
<gene>
    <name evidence="2" type="ORF">E2C01_073082</name>
</gene>
<reference evidence="2 3" key="1">
    <citation type="submission" date="2019-05" db="EMBL/GenBank/DDBJ databases">
        <title>Another draft genome of Portunus trituberculatus and its Hox gene families provides insights of decapod evolution.</title>
        <authorList>
            <person name="Jeong J.-H."/>
            <person name="Song I."/>
            <person name="Kim S."/>
            <person name="Choi T."/>
            <person name="Kim D."/>
            <person name="Ryu S."/>
            <person name="Kim W."/>
        </authorList>
    </citation>
    <scope>NUCLEOTIDE SEQUENCE [LARGE SCALE GENOMIC DNA]</scope>
    <source>
        <tissue evidence="2">Muscle</tissue>
    </source>
</reference>
<evidence type="ECO:0000256" key="1">
    <source>
        <dbReference type="SAM" id="MobiDB-lite"/>
    </source>
</evidence>
<name>A0A5B7HZU4_PORTR</name>
<sequence length="71" mass="8050">MMKALKQRPPFPPFTASPSSPHTLTTDPECSPPPKEHIPDHAQHSTNTQTPHLPTRRHHRGCHHSKNHRGE</sequence>
<proteinExistence type="predicted"/>
<feature type="compositionally biased region" description="Basic and acidic residues" evidence="1">
    <location>
        <begin position="34"/>
        <end position="43"/>
    </location>
</feature>
<evidence type="ECO:0000313" key="3">
    <source>
        <dbReference type="Proteomes" id="UP000324222"/>
    </source>
</evidence>
<keyword evidence="3" id="KW-1185">Reference proteome</keyword>
<dbReference type="AlphaFoldDB" id="A0A5B7HZU4"/>
<evidence type="ECO:0000313" key="2">
    <source>
        <dbReference type="EMBL" id="MPC78591.1"/>
    </source>
</evidence>
<accession>A0A5B7HZU4</accession>
<protein>
    <submittedName>
        <fullName evidence="2">Uncharacterized protein</fullName>
    </submittedName>
</protein>
<comment type="caution">
    <text evidence="2">The sequence shown here is derived from an EMBL/GenBank/DDBJ whole genome shotgun (WGS) entry which is preliminary data.</text>
</comment>
<feature type="compositionally biased region" description="Basic residues" evidence="1">
    <location>
        <begin position="54"/>
        <end position="71"/>
    </location>
</feature>
<feature type="region of interest" description="Disordered" evidence="1">
    <location>
        <begin position="1"/>
        <end position="71"/>
    </location>
</feature>
<dbReference type="EMBL" id="VSRR010048833">
    <property type="protein sequence ID" value="MPC78591.1"/>
    <property type="molecule type" value="Genomic_DNA"/>
</dbReference>
<organism evidence="2 3">
    <name type="scientific">Portunus trituberculatus</name>
    <name type="common">Swimming crab</name>
    <name type="synonym">Neptunus trituberculatus</name>
    <dbReference type="NCBI Taxonomy" id="210409"/>
    <lineage>
        <taxon>Eukaryota</taxon>
        <taxon>Metazoa</taxon>
        <taxon>Ecdysozoa</taxon>
        <taxon>Arthropoda</taxon>
        <taxon>Crustacea</taxon>
        <taxon>Multicrustacea</taxon>
        <taxon>Malacostraca</taxon>
        <taxon>Eumalacostraca</taxon>
        <taxon>Eucarida</taxon>
        <taxon>Decapoda</taxon>
        <taxon>Pleocyemata</taxon>
        <taxon>Brachyura</taxon>
        <taxon>Eubrachyura</taxon>
        <taxon>Portunoidea</taxon>
        <taxon>Portunidae</taxon>
        <taxon>Portuninae</taxon>
        <taxon>Portunus</taxon>
    </lineage>
</organism>